<evidence type="ECO:0000313" key="2">
    <source>
        <dbReference type="EMBL" id="EFJ00646.1"/>
    </source>
</evidence>
<feature type="region of interest" description="Disordered" evidence="1">
    <location>
        <begin position="18"/>
        <end position="59"/>
    </location>
</feature>
<proteinExistence type="predicted"/>
<dbReference type="OMA" id="THAIEIM"/>
<evidence type="ECO:0008006" key="4">
    <source>
        <dbReference type="Google" id="ProtNLM"/>
    </source>
</evidence>
<dbReference type="Proteomes" id="UP000007431">
    <property type="component" value="Unassembled WGS sequence"/>
</dbReference>
<dbReference type="InParanoid" id="D8PTU8"/>
<accession>D8PTU8</accession>
<feature type="compositionally biased region" description="Basic and acidic residues" evidence="1">
    <location>
        <begin position="20"/>
        <end position="33"/>
    </location>
</feature>
<dbReference type="KEGG" id="scm:SCHCO_02483153"/>
<dbReference type="AlphaFoldDB" id="D8PTU8"/>
<sequence>MRRSTRLAAARCAPTPAVFHEARASTPSKHEGKQAVCSPPRKRREVEAGEGGSLASPSERESISLLQQLPLDVLFEAFRNTLMSRSTRGLWKKSYAATAHELPPIPEDVTIPHFVSFIVDNVCDFCHASDLKDREIRRTWAVRVRCCETCIHDGNHVLHGEDALRELKIIRDIHRYFGRNYRLDQLFPTFSPVRHHDFDKWYPRAPIESLAADFERDNKRNPVVIRKRWLEQRASEHVRIQKYASICEEWEEQTLCRKIERDRKVQRERLDEILRRLSALGWADEVQHSGSWHSLSMHPFAAKAEPLTEEDWRQNREQLIQFTQGLRDRRLAVERGKTIERRYRELDAVYKVYLASKTRREKWELPGIGDLVSWQEVRDFIEGALVEEEITSGAMRALIDRLAESKFEEWRTSCEEALIQMLNAEDTARKRSATKDDLRLAATVFCEKHNCGVACYPEALHRLRPGYFGSASVEQDPHVIVHQYAWSAADVCVKKRTLRAAERVVRRAGLNPRTATPRDMDARDPWFMWRSDVPKAGEVPDYKKEVWVLPWRRTLSETADGKDFVLLSESQMVPILELRARTYWDGGYMKWSQLNAKGNLRKKRA</sequence>
<reference evidence="2 3" key="1">
    <citation type="journal article" date="2010" name="Nat. Biotechnol.">
        <title>Genome sequence of the model mushroom Schizophyllum commune.</title>
        <authorList>
            <person name="Ohm R.A."/>
            <person name="de Jong J.F."/>
            <person name="Lugones L.G."/>
            <person name="Aerts A."/>
            <person name="Kothe E."/>
            <person name="Stajich J.E."/>
            <person name="de Vries R.P."/>
            <person name="Record E."/>
            <person name="Levasseur A."/>
            <person name="Baker S.E."/>
            <person name="Bartholomew K.A."/>
            <person name="Coutinho P.M."/>
            <person name="Erdmann S."/>
            <person name="Fowler T.J."/>
            <person name="Gathman A.C."/>
            <person name="Lombard V."/>
            <person name="Henrissat B."/>
            <person name="Knabe N."/>
            <person name="Kuees U."/>
            <person name="Lilly W.W."/>
            <person name="Lindquist E."/>
            <person name="Lucas S."/>
            <person name="Magnuson J.K."/>
            <person name="Piumi F."/>
            <person name="Raudaskoski M."/>
            <person name="Salamov A."/>
            <person name="Schmutz J."/>
            <person name="Schwarze F.W.M.R."/>
            <person name="vanKuyk P.A."/>
            <person name="Horton J.S."/>
            <person name="Grigoriev I.V."/>
            <person name="Woesten H.A.B."/>
        </authorList>
    </citation>
    <scope>NUCLEOTIDE SEQUENCE [LARGE SCALE GENOMIC DNA]</scope>
    <source>
        <strain evidence="3">H4-8 / FGSC 9210</strain>
    </source>
</reference>
<dbReference type="RefSeq" id="XP_003035548.1">
    <property type="nucleotide sequence ID" value="XM_003035502.1"/>
</dbReference>
<feature type="non-terminal residue" evidence="2">
    <location>
        <position position="605"/>
    </location>
</feature>
<organism evidence="3">
    <name type="scientific">Schizophyllum commune (strain H4-8 / FGSC 9210)</name>
    <name type="common">Split gill fungus</name>
    <dbReference type="NCBI Taxonomy" id="578458"/>
    <lineage>
        <taxon>Eukaryota</taxon>
        <taxon>Fungi</taxon>
        <taxon>Dikarya</taxon>
        <taxon>Basidiomycota</taxon>
        <taxon>Agaricomycotina</taxon>
        <taxon>Agaricomycetes</taxon>
        <taxon>Agaricomycetidae</taxon>
        <taxon>Agaricales</taxon>
        <taxon>Schizophyllaceae</taxon>
        <taxon>Schizophyllum</taxon>
    </lineage>
</organism>
<keyword evidence="3" id="KW-1185">Reference proteome</keyword>
<protein>
    <recommendedName>
        <fullName evidence="4">F-box domain-containing protein</fullName>
    </recommendedName>
</protein>
<gene>
    <name evidence="2" type="ORF">SCHCODRAFT_104795</name>
</gene>
<evidence type="ECO:0000313" key="3">
    <source>
        <dbReference type="Proteomes" id="UP000007431"/>
    </source>
</evidence>
<evidence type="ECO:0000256" key="1">
    <source>
        <dbReference type="SAM" id="MobiDB-lite"/>
    </source>
</evidence>
<name>D8PTU8_SCHCM</name>
<dbReference type="HOGENOM" id="CLU_010790_3_0_1"/>
<dbReference type="EMBL" id="GL377303">
    <property type="protein sequence ID" value="EFJ00646.1"/>
    <property type="molecule type" value="Genomic_DNA"/>
</dbReference>
<dbReference type="OrthoDB" id="2322499at2759"/>
<dbReference type="VEuPathDB" id="FungiDB:SCHCODRAFT_02483153"/>
<dbReference type="GeneID" id="9587047"/>